<dbReference type="PROSITE" id="PS50994">
    <property type="entry name" value="INTEGRASE"/>
    <property type="match status" value="1"/>
</dbReference>
<evidence type="ECO:0000259" key="2">
    <source>
        <dbReference type="PROSITE" id="PS50994"/>
    </source>
</evidence>
<dbReference type="EMBL" id="QBIY01010563">
    <property type="protein sequence ID" value="RXN35817.1"/>
    <property type="molecule type" value="Genomic_DNA"/>
</dbReference>
<organism evidence="4 5">
    <name type="scientific">Labeo rohita</name>
    <name type="common">Indian major carp</name>
    <name type="synonym">Cyprinus rohita</name>
    <dbReference type="NCBI Taxonomy" id="84645"/>
    <lineage>
        <taxon>Eukaryota</taxon>
        <taxon>Metazoa</taxon>
        <taxon>Chordata</taxon>
        <taxon>Craniata</taxon>
        <taxon>Vertebrata</taxon>
        <taxon>Euteleostomi</taxon>
        <taxon>Actinopterygii</taxon>
        <taxon>Neopterygii</taxon>
        <taxon>Teleostei</taxon>
        <taxon>Ostariophysi</taxon>
        <taxon>Cypriniformes</taxon>
        <taxon>Cyprinidae</taxon>
        <taxon>Labeoninae</taxon>
        <taxon>Labeonini</taxon>
        <taxon>Labeo</taxon>
    </lineage>
</organism>
<dbReference type="InterPro" id="IPR050951">
    <property type="entry name" value="Retrovirus_Pol_polyprotein"/>
</dbReference>
<reference evidence="4 5" key="1">
    <citation type="submission" date="2018-03" db="EMBL/GenBank/DDBJ databases">
        <title>Draft genome sequence of Rohu Carp (Labeo rohita).</title>
        <authorList>
            <person name="Das P."/>
            <person name="Kushwaha B."/>
            <person name="Joshi C.G."/>
            <person name="Kumar D."/>
            <person name="Nagpure N.S."/>
            <person name="Sahoo L."/>
            <person name="Das S.P."/>
            <person name="Bit A."/>
            <person name="Patnaik S."/>
            <person name="Meher P.K."/>
            <person name="Jayasankar P."/>
            <person name="Koringa P.G."/>
            <person name="Patel N.V."/>
            <person name="Hinsu A.T."/>
            <person name="Kumar R."/>
            <person name="Pandey M."/>
            <person name="Agarwal S."/>
            <person name="Srivastava S."/>
            <person name="Singh M."/>
            <person name="Iquebal M.A."/>
            <person name="Jaiswal S."/>
            <person name="Angadi U.B."/>
            <person name="Kumar N."/>
            <person name="Raza M."/>
            <person name="Shah T.M."/>
            <person name="Rai A."/>
            <person name="Jena J.K."/>
        </authorList>
    </citation>
    <scope>NUCLEOTIDE SEQUENCE [LARGE SCALE GENOMIC DNA]</scope>
    <source>
        <strain evidence="4">DASCIFA01</strain>
        <tissue evidence="4">Testis</tissue>
    </source>
</reference>
<name>A0A498NWJ4_LABRO</name>
<dbReference type="SUPFAM" id="SSF53098">
    <property type="entry name" value="Ribonuclease H-like"/>
    <property type="match status" value="1"/>
</dbReference>
<protein>
    <submittedName>
        <fullName evidence="4">Retrovirus-related Pol polyprotein from transposon 412</fullName>
    </submittedName>
</protein>
<dbReference type="FunFam" id="3.30.420.10:FF:000269">
    <property type="entry name" value="Uncharacterized protein"/>
    <property type="match status" value="1"/>
</dbReference>
<dbReference type="InterPro" id="IPR021966">
    <property type="entry name" value="SF3a60_bindingd"/>
</dbReference>
<dbReference type="InterPro" id="IPR036397">
    <property type="entry name" value="RNaseH_sf"/>
</dbReference>
<dbReference type="PANTHER" id="PTHR37984:SF15">
    <property type="entry name" value="INTEGRASE CATALYTIC DOMAIN-CONTAINING PROTEIN"/>
    <property type="match status" value="1"/>
</dbReference>
<proteinExistence type="predicted"/>
<keyword evidence="5" id="KW-1185">Reference proteome</keyword>
<dbReference type="STRING" id="84645.A0A498NWJ4"/>
<comment type="caution">
    <text evidence="4">The sequence shown here is derived from an EMBL/GenBank/DDBJ whole genome shotgun (WGS) entry which is preliminary data.</text>
</comment>
<evidence type="ECO:0000256" key="1">
    <source>
        <dbReference type="SAM" id="MobiDB-lite"/>
    </source>
</evidence>
<dbReference type="Pfam" id="PF00665">
    <property type="entry name" value="rve"/>
    <property type="match status" value="1"/>
</dbReference>
<dbReference type="GO" id="GO:0003676">
    <property type="term" value="F:nucleic acid binding"/>
    <property type="evidence" value="ECO:0007669"/>
    <property type="project" value="InterPro"/>
</dbReference>
<dbReference type="InterPro" id="IPR001584">
    <property type="entry name" value="Integrase_cat-core"/>
</dbReference>
<feature type="domain" description="Integrase catalytic" evidence="2">
    <location>
        <begin position="1"/>
        <end position="154"/>
    </location>
</feature>
<dbReference type="PANTHER" id="PTHR37984">
    <property type="entry name" value="PROTEIN CBG26694"/>
    <property type="match status" value="1"/>
</dbReference>
<evidence type="ECO:0000313" key="5">
    <source>
        <dbReference type="Proteomes" id="UP000290572"/>
    </source>
</evidence>
<dbReference type="AlphaFoldDB" id="A0A498NWJ4"/>
<dbReference type="Gene3D" id="3.30.420.10">
    <property type="entry name" value="Ribonuclease H-like superfamily/Ribonuclease H"/>
    <property type="match status" value="1"/>
</dbReference>
<feature type="compositionally biased region" description="Basic and acidic residues" evidence="1">
    <location>
        <begin position="313"/>
        <end position="333"/>
    </location>
</feature>
<evidence type="ECO:0000313" key="4">
    <source>
        <dbReference type="EMBL" id="RXN35817.1"/>
    </source>
</evidence>
<dbReference type="Pfam" id="PF12108">
    <property type="entry name" value="SF3a60_bindingd"/>
    <property type="match status" value="1"/>
</dbReference>
<sequence length="544" mass="63478">MDLVCMDFLSIEPDSKNICNVLVITDHYTRYAQAFPTKDQKASTVAKVLWEKYFIHYGLPRRMHSDQGRDFESRLVHELFDLLGVEKSRTMPYHPQGDPQPERFNRTLLDMLGTLDPRQKQQWSRHIGHLVHVYNCSLNEATGYSPYFLMFGREARLPIDLSFGVSSDGTSTKSYQRFVKTMQQELKSAYELAEEKAVRKNAGNKRRYDQRLHYCHLVPGDRVLIRNLGLQGKHKLADRWSAEPYVVQSQMPNLPVFRLKPESGTGPVKILHRNHILPVGQELRPPVPHSAPKPKKRVLRRRKNVGNLQSPEQGEKDAPERQEVETRADRNAESSDSEDETYGVWFPEPEDCQLTLKKSEISQNDAVDSENDVTENVEHSDRYMEVSANLRDLYEGKAGMRKDELNAISGPNEFAEFYNRLKQIKEFHRKHPHEICVPMSVEFKELMKPKDNPSEETQITVFLLITDLVEFTDEEGYGRYLDLHDCYLKYINLKGVEKLEYLEMLLEYLQEYTDRVKPLLDQNELYGKIWAEFEKKWESEMFPG</sequence>
<dbReference type="EMBL" id="QBIY01013072">
    <property type="protein sequence ID" value="RXN12267.1"/>
    <property type="molecule type" value="Genomic_DNA"/>
</dbReference>
<dbReference type="InterPro" id="IPR012337">
    <property type="entry name" value="RNaseH-like_sf"/>
</dbReference>
<dbReference type="Pfam" id="PF16837">
    <property type="entry name" value="SF3A3"/>
    <property type="match status" value="1"/>
</dbReference>
<gene>
    <name evidence="4" type="ORF">ROHU_014146</name>
    <name evidence="3" type="ORF">ROHU_029613</name>
</gene>
<dbReference type="GO" id="GO:0015074">
    <property type="term" value="P:DNA integration"/>
    <property type="evidence" value="ECO:0007669"/>
    <property type="project" value="InterPro"/>
</dbReference>
<dbReference type="InterPro" id="IPR031774">
    <property type="entry name" value="SF3A3_dom"/>
</dbReference>
<dbReference type="Proteomes" id="UP000290572">
    <property type="component" value="Unassembled WGS sequence"/>
</dbReference>
<accession>A0A498NWJ4</accession>
<feature type="region of interest" description="Disordered" evidence="1">
    <location>
        <begin position="279"/>
        <end position="346"/>
    </location>
</feature>
<feature type="compositionally biased region" description="Basic residues" evidence="1">
    <location>
        <begin position="292"/>
        <end position="304"/>
    </location>
</feature>
<evidence type="ECO:0000313" key="3">
    <source>
        <dbReference type="EMBL" id="RXN12267.1"/>
    </source>
</evidence>